<dbReference type="Proteomes" id="UP000199236">
    <property type="component" value="Unassembled WGS sequence"/>
</dbReference>
<dbReference type="InterPro" id="IPR036038">
    <property type="entry name" value="Aminotransferase-like"/>
</dbReference>
<dbReference type="InterPro" id="IPR001544">
    <property type="entry name" value="Aminotrans_IV"/>
</dbReference>
<dbReference type="PANTHER" id="PTHR42743">
    <property type="entry name" value="AMINO-ACID AMINOTRANSFERASE"/>
    <property type="match status" value="1"/>
</dbReference>
<comment type="cofactor">
    <cofactor evidence="1">
        <name>pyridoxal 5'-phosphate</name>
        <dbReference type="ChEBI" id="CHEBI:597326"/>
    </cofactor>
</comment>
<keyword evidence="10" id="KW-0100">Branched-chain amino acid biosynthesis</keyword>
<keyword evidence="9" id="KW-0663">Pyridoxal phosphate</keyword>
<dbReference type="Gene3D" id="3.20.10.10">
    <property type="entry name" value="D-amino Acid Aminotransferase, subunit A, domain 2"/>
    <property type="match status" value="1"/>
</dbReference>
<evidence type="ECO:0000256" key="13">
    <source>
        <dbReference type="ARBA" id="ARBA00049229"/>
    </source>
</evidence>
<evidence type="ECO:0000256" key="4">
    <source>
        <dbReference type="ARBA" id="ARBA00004931"/>
    </source>
</evidence>
<comment type="pathway">
    <text evidence="4">Amino-acid biosynthesis; L-valine biosynthesis; L-valine from pyruvate: step 4/4.</text>
</comment>
<protein>
    <recommendedName>
        <fullName evidence="8">Probable branched-chain-amino-acid aminotransferase</fullName>
        <ecNumber evidence="7">2.6.1.42</ecNumber>
    </recommendedName>
</protein>
<evidence type="ECO:0000256" key="1">
    <source>
        <dbReference type="ARBA" id="ARBA00001933"/>
    </source>
</evidence>
<comment type="pathway">
    <text evidence="3">Amino-acid biosynthesis; L-isoleucine biosynthesis; L-isoleucine from 2-oxobutanoate: step 4/4.</text>
</comment>
<dbReference type="InterPro" id="IPR043132">
    <property type="entry name" value="BCAT-like_C"/>
</dbReference>
<comment type="catalytic activity">
    <reaction evidence="13">
        <text>L-leucine + 2-oxoglutarate = 4-methyl-2-oxopentanoate + L-glutamate</text>
        <dbReference type="Rhea" id="RHEA:18321"/>
        <dbReference type="ChEBI" id="CHEBI:16810"/>
        <dbReference type="ChEBI" id="CHEBI:17865"/>
        <dbReference type="ChEBI" id="CHEBI:29985"/>
        <dbReference type="ChEBI" id="CHEBI:57427"/>
        <dbReference type="EC" id="2.6.1.42"/>
    </reaction>
</comment>
<dbReference type="Gene3D" id="3.30.470.10">
    <property type="match status" value="1"/>
</dbReference>
<dbReference type="GO" id="GO:0009082">
    <property type="term" value="P:branched-chain amino acid biosynthetic process"/>
    <property type="evidence" value="ECO:0007669"/>
    <property type="project" value="UniProtKB-KW"/>
</dbReference>
<dbReference type="PANTHER" id="PTHR42743:SF11">
    <property type="entry name" value="AMINODEOXYCHORISMATE LYASE"/>
    <property type="match status" value="1"/>
</dbReference>
<dbReference type="EC" id="2.6.1.42" evidence="7"/>
<gene>
    <name evidence="14" type="ORF">SAMN04488056_101267</name>
</gene>
<dbReference type="InterPro" id="IPR050571">
    <property type="entry name" value="Class-IV_PLP-Dep_Aminotrnsfr"/>
</dbReference>
<evidence type="ECO:0000256" key="8">
    <source>
        <dbReference type="ARBA" id="ARBA00014472"/>
    </source>
</evidence>
<comment type="catalytic activity">
    <reaction evidence="11">
        <text>L-valine + 2-oxoglutarate = 3-methyl-2-oxobutanoate + L-glutamate</text>
        <dbReference type="Rhea" id="RHEA:24813"/>
        <dbReference type="ChEBI" id="CHEBI:11851"/>
        <dbReference type="ChEBI" id="CHEBI:16810"/>
        <dbReference type="ChEBI" id="CHEBI:29985"/>
        <dbReference type="ChEBI" id="CHEBI:57762"/>
        <dbReference type="EC" id="2.6.1.42"/>
    </reaction>
</comment>
<accession>A0A1I4ZY46</accession>
<evidence type="ECO:0000313" key="15">
    <source>
        <dbReference type="Proteomes" id="UP000199236"/>
    </source>
</evidence>
<evidence type="ECO:0000256" key="11">
    <source>
        <dbReference type="ARBA" id="ARBA00048212"/>
    </source>
</evidence>
<dbReference type="OrthoDB" id="9805628at2"/>
<dbReference type="Pfam" id="PF01063">
    <property type="entry name" value="Aminotran_4"/>
    <property type="match status" value="1"/>
</dbReference>
<evidence type="ECO:0000256" key="2">
    <source>
        <dbReference type="ARBA" id="ARBA00003109"/>
    </source>
</evidence>
<evidence type="ECO:0000256" key="3">
    <source>
        <dbReference type="ARBA" id="ARBA00004824"/>
    </source>
</evidence>
<comment type="catalytic activity">
    <reaction evidence="12">
        <text>L-isoleucine + 2-oxoglutarate = (S)-3-methyl-2-oxopentanoate + L-glutamate</text>
        <dbReference type="Rhea" id="RHEA:24801"/>
        <dbReference type="ChEBI" id="CHEBI:16810"/>
        <dbReference type="ChEBI" id="CHEBI:29985"/>
        <dbReference type="ChEBI" id="CHEBI:35146"/>
        <dbReference type="ChEBI" id="CHEBI:58045"/>
        <dbReference type="EC" id="2.6.1.42"/>
    </reaction>
</comment>
<dbReference type="InterPro" id="IPR043131">
    <property type="entry name" value="BCAT-like_N"/>
</dbReference>
<dbReference type="GO" id="GO:0004084">
    <property type="term" value="F:branched-chain-amino-acid transaminase activity"/>
    <property type="evidence" value="ECO:0007669"/>
    <property type="project" value="UniProtKB-EC"/>
</dbReference>
<evidence type="ECO:0000256" key="9">
    <source>
        <dbReference type="ARBA" id="ARBA00022898"/>
    </source>
</evidence>
<dbReference type="AlphaFoldDB" id="A0A1I4ZY46"/>
<comment type="similarity">
    <text evidence="6">Belongs to the class-IV pyridoxal-phosphate-dependent aminotransferase family.</text>
</comment>
<comment type="function">
    <text evidence="2">Acts on leucine, isoleucine and valine.</text>
</comment>
<comment type="pathway">
    <text evidence="5">Amino-acid biosynthesis; L-leucine biosynthesis; L-leucine from 3-methyl-2-oxobutanoate: step 4/4.</text>
</comment>
<keyword evidence="10" id="KW-0028">Amino-acid biosynthesis</keyword>
<evidence type="ECO:0000256" key="10">
    <source>
        <dbReference type="ARBA" id="ARBA00023304"/>
    </source>
</evidence>
<evidence type="ECO:0000256" key="6">
    <source>
        <dbReference type="ARBA" id="ARBA00009320"/>
    </source>
</evidence>
<dbReference type="GO" id="GO:0008652">
    <property type="term" value="P:amino acid biosynthetic process"/>
    <property type="evidence" value="ECO:0007669"/>
    <property type="project" value="UniProtKB-ARBA"/>
</dbReference>
<evidence type="ECO:0000313" key="14">
    <source>
        <dbReference type="EMBL" id="SFN54999.1"/>
    </source>
</evidence>
<dbReference type="CDD" id="cd01558">
    <property type="entry name" value="D-AAT_like"/>
    <property type="match status" value="1"/>
</dbReference>
<sequence>MSRIVYVNGEYLPEEEAKISIFDRGFLFADGVYEVSTILDGKLVDNAGHLARLQRSLAELDIPAPCSMEEIETIQHTLIERNAIAAGSIYLQVTRGAEDRNFLWSEGLKPSLIMFTQSRGAKMDKVAEKGLDVISQPDIRWQRRDIKTVALLPASLAKRKAIAEGANDAWLVEDGMITEGTSNNAHIITKDGKLVTRALSNKILHGITRKAVLALAKEAGLTVEERSFSPDEVKNAAEAFVTSATMFVTPVVSFDGVKIGDGKPGPHTTRLRDLYVSFAKKSLS</sequence>
<name>A0A1I4ZY46_9HYPH</name>
<reference evidence="14 15" key="1">
    <citation type="submission" date="2016-10" db="EMBL/GenBank/DDBJ databases">
        <authorList>
            <person name="de Groot N.N."/>
        </authorList>
    </citation>
    <scope>NUCLEOTIDE SEQUENCE [LARGE SCALE GENOMIC DNA]</scope>
    <source>
        <strain evidence="14 15">CGMCC 1.9157</strain>
    </source>
</reference>
<dbReference type="SUPFAM" id="SSF56752">
    <property type="entry name" value="D-aminoacid aminotransferase-like PLP-dependent enzymes"/>
    <property type="match status" value="1"/>
</dbReference>
<dbReference type="STRING" id="655353.SAMN04488056_101267"/>
<keyword evidence="15" id="KW-1185">Reference proteome</keyword>
<evidence type="ECO:0000256" key="12">
    <source>
        <dbReference type="ARBA" id="ARBA00048798"/>
    </source>
</evidence>
<dbReference type="GO" id="GO:0005829">
    <property type="term" value="C:cytosol"/>
    <property type="evidence" value="ECO:0007669"/>
    <property type="project" value="TreeGrafter"/>
</dbReference>
<dbReference type="EMBL" id="FOVR01000001">
    <property type="protein sequence ID" value="SFN54999.1"/>
    <property type="molecule type" value="Genomic_DNA"/>
</dbReference>
<proteinExistence type="inferred from homology"/>
<evidence type="ECO:0000256" key="5">
    <source>
        <dbReference type="ARBA" id="ARBA00005072"/>
    </source>
</evidence>
<organism evidence="14 15">
    <name type="scientific">Cohaesibacter marisflavi</name>
    <dbReference type="NCBI Taxonomy" id="655353"/>
    <lineage>
        <taxon>Bacteria</taxon>
        <taxon>Pseudomonadati</taxon>
        <taxon>Pseudomonadota</taxon>
        <taxon>Alphaproteobacteria</taxon>
        <taxon>Hyphomicrobiales</taxon>
        <taxon>Cohaesibacteraceae</taxon>
    </lineage>
</organism>
<evidence type="ECO:0000256" key="7">
    <source>
        <dbReference type="ARBA" id="ARBA00013053"/>
    </source>
</evidence>
<dbReference type="RefSeq" id="WP_090068064.1">
    <property type="nucleotide sequence ID" value="NZ_FOVR01000001.1"/>
</dbReference>
<dbReference type="FunFam" id="3.20.10.10:FF:000002">
    <property type="entry name" value="D-alanine aminotransferase"/>
    <property type="match status" value="1"/>
</dbReference>
<dbReference type="NCBIfam" id="NF005209">
    <property type="entry name" value="PRK06680.1"/>
    <property type="match status" value="1"/>
</dbReference>